<proteinExistence type="predicted"/>
<accession>A0A6C0JSA3</accession>
<dbReference type="EMBL" id="MN740684">
    <property type="protein sequence ID" value="QHU07580.1"/>
    <property type="molecule type" value="Genomic_DNA"/>
</dbReference>
<name>A0A6C0JSA3_9ZZZZ</name>
<protein>
    <submittedName>
        <fullName evidence="2">Uncharacterized protein</fullName>
    </submittedName>
</protein>
<sequence length="161" mass="19521">MNKEVVYDEINNIKKIITYKYEEYNLFLEKLEQLSNHYIQLEINYSIKKTEYDSLNYSFINKNYDVNFDNMLIYSLVKEKKTELDNLFLEKNKFKNDITIVESNINKINLEIASHTEYLSELEKKIIRIDRWGDSNDNIRQMFRSDYLFENQLSIINSLLK</sequence>
<dbReference type="AlphaFoldDB" id="A0A6C0JSA3"/>
<evidence type="ECO:0000256" key="1">
    <source>
        <dbReference type="SAM" id="Coils"/>
    </source>
</evidence>
<reference evidence="2" key="1">
    <citation type="journal article" date="2020" name="Nature">
        <title>Giant virus diversity and host interactions through global metagenomics.</title>
        <authorList>
            <person name="Schulz F."/>
            <person name="Roux S."/>
            <person name="Paez-Espino D."/>
            <person name="Jungbluth S."/>
            <person name="Walsh D.A."/>
            <person name="Denef V.J."/>
            <person name="McMahon K.D."/>
            <person name="Konstantinidis K.T."/>
            <person name="Eloe-Fadrosh E.A."/>
            <person name="Kyrpides N.C."/>
            <person name="Woyke T."/>
        </authorList>
    </citation>
    <scope>NUCLEOTIDE SEQUENCE</scope>
    <source>
        <strain evidence="2">GVMAG-S-1040241-154</strain>
    </source>
</reference>
<feature type="coiled-coil region" evidence="1">
    <location>
        <begin position="77"/>
        <end position="125"/>
    </location>
</feature>
<keyword evidence="1" id="KW-0175">Coiled coil</keyword>
<organism evidence="2">
    <name type="scientific">viral metagenome</name>
    <dbReference type="NCBI Taxonomy" id="1070528"/>
    <lineage>
        <taxon>unclassified sequences</taxon>
        <taxon>metagenomes</taxon>
        <taxon>organismal metagenomes</taxon>
    </lineage>
</organism>
<evidence type="ECO:0000313" key="2">
    <source>
        <dbReference type="EMBL" id="QHU07580.1"/>
    </source>
</evidence>